<evidence type="ECO:0000256" key="2">
    <source>
        <dbReference type="ARBA" id="ARBA00007530"/>
    </source>
</evidence>
<dbReference type="GO" id="GO:0051123">
    <property type="term" value="P:RNA polymerase II preinitiation complex assembly"/>
    <property type="evidence" value="ECO:0007669"/>
    <property type="project" value="TreeGrafter"/>
</dbReference>
<evidence type="ECO:0000256" key="4">
    <source>
        <dbReference type="ARBA" id="ARBA00023015"/>
    </source>
</evidence>
<comment type="subcellular location">
    <subcellularLocation>
        <location evidence="1">Nucleus</location>
    </subcellularLocation>
</comment>
<dbReference type="InterPro" id="IPR003228">
    <property type="entry name" value="TFIID_TAF12_dom"/>
</dbReference>
<keyword evidence="6" id="KW-0539">Nucleus</keyword>
<comment type="caution">
    <text evidence="9">The sequence shown here is derived from an EMBL/GenBank/DDBJ whole genome shotgun (WGS) entry which is preliminary data.</text>
</comment>
<dbReference type="EMBL" id="LWCA01001037">
    <property type="protein sequence ID" value="OAF66102.1"/>
    <property type="molecule type" value="Genomic_DNA"/>
</dbReference>
<dbReference type="SUPFAM" id="SSF47113">
    <property type="entry name" value="Histone-fold"/>
    <property type="match status" value="1"/>
</dbReference>
<dbReference type="GO" id="GO:0000124">
    <property type="term" value="C:SAGA complex"/>
    <property type="evidence" value="ECO:0007669"/>
    <property type="project" value="InterPro"/>
</dbReference>
<feature type="non-terminal residue" evidence="9">
    <location>
        <position position="88"/>
    </location>
</feature>
<dbReference type="Gene3D" id="1.10.20.10">
    <property type="entry name" value="Histone, subunit A"/>
    <property type="match status" value="1"/>
</dbReference>
<dbReference type="GO" id="GO:0003677">
    <property type="term" value="F:DNA binding"/>
    <property type="evidence" value="ECO:0007669"/>
    <property type="project" value="TreeGrafter"/>
</dbReference>
<evidence type="ECO:0000256" key="3">
    <source>
        <dbReference type="ARBA" id="ARBA00017484"/>
    </source>
</evidence>
<protein>
    <recommendedName>
        <fullName evidence="3">Transcription initiation factor TFIID subunit 12</fullName>
    </recommendedName>
</protein>
<dbReference type="GO" id="GO:0005669">
    <property type="term" value="C:transcription factor TFIID complex"/>
    <property type="evidence" value="ECO:0007669"/>
    <property type="project" value="InterPro"/>
</dbReference>
<evidence type="ECO:0000256" key="6">
    <source>
        <dbReference type="ARBA" id="ARBA00023242"/>
    </source>
</evidence>
<dbReference type="PANTHER" id="PTHR12264:SF21">
    <property type="entry name" value="TRANSCRIPTION INITIATION FACTOR TFIID SUBUNIT 12"/>
    <property type="match status" value="1"/>
</dbReference>
<gene>
    <name evidence="9" type="ORF">A3Q56_06173</name>
</gene>
<evidence type="ECO:0000313" key="9">
    <source>
        <dbReference type="EMBL" id="OAF66102.1"/>
    </source>
</evidence>
<organism evidence="9 10">
    <name type="scientific">Intoshia linei</name>
    <dbReference type="NCBI Taxonomy" id="1819745"/>
    <lineage>
        <taxon>Eukaryota</taxon>
        <taxon>Metazoa</taxon>
        <taxon>Spiralia</taxon>
        <taxon>Lophotrochozoa</taxon>
        <taxon>Mesozoa</taxon>
        <taxon>Orthonectida</taxon>
        <taxon>Rhopaluridae</taxon>
        <taxon>Intoshia</taxon>
    </lineage>
</organism>
<evidence type="ECO:0000256" key="7">
    <source>
        <dbReference type="SAM" id="MobiDB-lite"/>
    </source>
</evidence>
<evidence type="ECO:0000313" key="10">
    <source>
        <dbReference type="Proteomes" id="UP000078046"/>
    </source>
</evidence>
<feature type="compositionally biased region" description="Basic and acidic residues" evidence="7">
    <location>
        <begin position="1"/>
        <end position="11"/>
    </location>
</feature>
<accession>A0A177AX78</accession>
<sequence>MNSETNDKEQDFNTNDNSSANENSVINRLTIKQLLREVDAYEIIDRQSENVLLNISDEFIEKAIEGACRLAKHRKSDALEIKDVEFFL</sequence>
<dbReference type="GO" id="GO:0017025">
    <property type="term" value="F:TBP-class protein binding"/>
    <property type="evidence" value="ECO:0007669"/>
    <property type="project" value="TreeGrafter"/>
</dbReference>
<dbReference type="GO" id="GO:0046982">
    <property type="term" value="F:protein heterodimerization activity"/>
    <property type="evidence" value="ECO:0007669"/>
    <property type="project" value="InterPro"/>
</dbReference>
<reference evidence="9 10" key="1">
    <citation type="submission" date="2016-04" db="EMBL/GenBank/DDBJ databases">
        <title>The genome of Intoshia linei affirms orthonectids as highly simplified spiralians.</title>
        <authorList>
            <person name="Mikhailov K.V."/>
            <person name="Slusarev G.S."/>
            <person name="Nikitin M.A."/>
            <person name="Logacheva M.D."/>
            <person name="Penin A."/>
            <person name="Aleoshin V."/>
            <person name="Panchin Y.V."/>
        </authorList>
    </citation>
    <scope>NUCLEOTIDE SEQUENCE [LARGE SCALE GENOMIC DNA]</scope>
    <source>
        <strain evidence="9">Intl2013</strain>
        <tissue evidence="9">Whole animal</tissue>
    </source>
</reference>
<dbReference type="Pfam" id="PF03847">
    <property type="entry name" value="TFIID_20kDa"/>
    <property type="match status" value="1"/>
</dbReference>
<dbReference type="Proteomes" id="UP000078046">
    <property type="component" value="Unassembled WGS sequence"/>
</dbReference>
<proteinExistence type="inferred from homology"/>
<dbReference type="OrthoDB" id="2193432at2759"/>
<comment type="similarity">
    <text evidence="2">Belongs to the TAF12 family.</text>
</comment>
<dbReference type="InterPro" id="IPR009072">
    <property type="entry name" value="Histone-fold"/>
</dbReference>
<keyword evidence="10" id="KW-1185">Reference proteome</keyword>
<evidence type="ECO:0000256" key="5">
    <source>
        <dbReference type="ARBA" id="ARBA00023163"/>
    </source>
</evidence>
<feature type="region of interest" description="Disordered" evidence="7">
    <location>
        <begin position="1"/>
        <end position="21"/>
    </location>
</feature>
<name>A0A177AX78_9BILA</name>
<dbReference type="PANTHER" id="PTHR12264">
    <property type="entry name" value="TRANSCRIPTION INITIATION FACTOR TFIID SUBUNIT 12"/>
    <property type="match status" value="1"/>
</dbReference>
<dbReference type="AlphaFoldDB" id="A0A177AX78"/>
<keyword evidence="4" id="KW-0805">Transcription regulation</keyword>
<dbReference type="CDD" id="cd07981">
    <property type="entry name" value="HFD_TAF12"/>
    <property type="match status" value="1"/>
</dbReference>
<keyword evidence="5" id="KW-0804">Transcription</keyword>
<evidence type="ECO:0000256" key="1">
    <source>
        <dbReference type="ARBA" id="ARBA00004123"/>
    </source>
</evidence>
<evidence type="ECO:0000259" key="8">
    <source>
        <dbReference type="Pfam" id="PF03847"/>
    </source>
</evidence>
<feature type="compositionally biased region" description="Polar residues" evidence="7">
    <location>
        <begin position="12"/>
        <end position="21"/>
    </location>
</feature>
<dbReference type="InterPro" id="IPR037794">
    <property type="entry name" value="TAF12"/>
</dbReference>
<feature type="domain" description="Transcription initiation factor TFIID subunit 12" evidence="8">
    <location>
        <begin position="30"/>
        <end position="88"/>
    </location>
</feature>